<evidence type="ECO:0000256" key="1">
    <source>
        <dbReference type="SAM" id="MobiDB-lite"/>
    </source>
</evidence>
<dbReference type="SUPFAM" id="SSF81901">
    <property type="entry name" value="HCP-like"/>
    <property type="match status" value="1"/>
</dbReference>
<organism evidence="2 3">
    <name type="scientific">Nannocystis pusilla</name>
    <dbReference type="NCBI Taxonomy" id="889268"/>
    <lineage>
        <taxon>Bacteria</taxon>
        <taxon>Pseudomonadati</taxon>
        <taxon>Myxococcota</taxon>
        <taxon>Polyangia</taxon>
        <taxon>Nannocystales</taxon>
        <taxon>Nannocystaceae</taxon>
        <taxon>Nannocystis</taxon>
    </lineage>
</organism>
<evidence type="ECO:0000313" key="2">
    <source>
        <dbReference type="EMBL" id="MBZ5708548.1"/>
    </source>
</evidence>
<name>A0ABS7TJZ8_9BACT</name>
<dbReference type="RefSeq" id="WP_224190295.1">
    <property type="nucleotide sequence ID" value="NZ_JAIRAU010000001.1"/>
</dbReference>
<feature type="region of interest" description="Disordered" evidence="1">
    <location>
        <begin position="259"/>
        <end position="284"/>
    </location>
</feature>
<dbReference type="PROSITE" id="PS51257">
    <property type="entry name" value="PROKAR_LIPOPROTEIN"/>
    <property type="match status" value="1"/>
</dbReference>
<dbReference type="Proteomes" id="UP001139031">
    <property type="component" value="Unassembled WGS sequence"/>
</dbReference>
<dbReference type="EMBL" id="JAIRAU010000001">
    <property type="protein sequence ID" value="MBZ5708548.1"/>
    <property type="molecule type" value="Genomic_DNA"/>
</dbReference>
<feature type="region of interest" description="Disordered" evidence="1">
    <location>
        <begin position="22"/>
        <end position="64"/>
    </location>
</feature>
<proteinExistence type="predicted"/>
<accession>A0ABS7TJZ8</accession>
<evidence type="ECO:0000313" key="3">
    <source>
        <dbReference type="Proteomes" id="UP001139031"/>
    </source>
</evidence>
<sequence length="284" mass="30637">MLRPAPAVLVAVLLAACGGTPTPPAPTKVEQSTHPVDHQPIARDPHNPFRRPDRDPPPPRSEPQIPAAELDAALAAAAAARTAGDDAEVARVLFPCANKIPKSTRCEGELAMALAKSPGRKAEVQYFLDHAIADDDPAADADFYARLADALLGQSMQQQAAVALQRRLTRLPEPGAADYARLSEVLQGVPQREAEAAEWLQRAFERDPFKLQYLRDAGVLLSQVPGRSAEALVLLERYRDAIRGIQPEEMDSLERRIAQVRSQLEPAPATAPAQGRGANRGTPD</sequence>
<evidence type="ECO:0008006" key="4">
    <source>
        <dbReference type="Google" id="ProtNLM"/>
    </source>
</evidence>
<reference evidence="2" key="1">
    <citation type="submission" date="2021-08" db="EMBL/GenBank/DDBJ databases">
        <authorList>
            <person name="Stevens D.C."/>
        </authorList>
    </citation>
    <scope>NUCLEOTIDE SEQUENCE</scope>
    <source>
        <strain evidence="2">DSM 53165</strain>
    </source>
</reference>
<dbReference type="InterPro" id="IPR011990">
    <property type="entry name" value="TPR-like_helical_dom_sf"/>
</dbReference>
<comment type="caution">
    <text evidence="2">The sequence shown here is derived from an EMBL/GenBank/DDBJ whole genome shotgun (WGS) entry which is preliminary data.</text>
</comment>
<gene>
    <name evidence="2" type="ORF">K7C98_04710</name>
</gene>
<keyword evidence="3" id="KW-1185">Reference proteome</keyword>
<dbReference type="Gene3D" id="1.25.40.10">
    <property type="entry name" value="Tetratricopeptide repeat domain"/>
    <property type="match status" value="1"/>
</dbReference>
<protein>
    <recommendedName>
        <fullName evidence="4">Tetratricopeptide repeat protein</fullName>
    </recommendedName>
</protein>
<feature type="compositionally biased region" description="Basic and acidic residues" evidence="1">
    <location>
        <begin position="35"/>
        <end position="57"/>
    </location>
</feature>